<keyword evidence="4" id="KW-1185">Reference proteome</keyword>
<name>A0ABN4CT23_9GAMM</name>
<dbReference type="GeneID" id="96663369"/>
<proteinExistence type="predicted"/>
<dbReference type="Proteomes" id="UP000019439">
    <property type="component" value="Chromosome"/>
</dbReference>
<keyword evidence="1" id="KW-0175">Coiled coil</keyword>
<organism evidence="3 4">
    <name type="scientific">Yersinia similis</name>
    <dbReference type="NCBI Taxonomy" id="367190"/>
    <lineage>
        <taxon>Bacteria</taxon>
        <taxon>Pseudomonadati</taxon>
        <taxon>Pseudomonadota</taxon>
        <taxon>Gammaproteobacteria</taxon>
        <taxon>Enterobacterales</taxon>
        <taxon>Yersiniaceae</taxon>
        <taxon>Yersinia</taxon>
    </lineage>
</organism>
<accession>A0ABN4CT23</accession>
<evidence type="ECO:0000256" key="2">
    <source>
        <dbReference type="SAM" id="Phobius"/>
    </source>
</evidence>
<evidence type="ECO:0000313" key="3">
    <source>
        <dbReference type="EMBL" id="AHK21945.1"/>
    </source>
</evidence>
<keyword evidence="2" id="KW-0812">Transmembrane</keyword>
<dbReference type="EMBL" id="CP007230">
    <property type="protein sequence ID" value="AHK21945.1"/>
    <property type="molecule type" value="Genomic_DNA"/>
</dbReference>
<dbReference type="RefSeq" id="WP_025381887.1">
    <property type="nucleotide sequence ID" value="NZ_CGBP01000020.1"/>
</dbReference>
<sequence length="409" mass="48309">MELNNKKFLTVSIILIASIFIIPLMLYWLFVGIPSTGISSNPTKWSEFGSYLSGIFGSISAIITCVTLFFIIDQHKQNIKNQQLNTKIQQRNIEIQQESIEEQRKESKLRLKEFHKQDFIELLSQLESQGDNLFYFKNKLSLYHSIFNRRDFDIFSEHYDSAILNKANDYFLSMKYYNDNIDSITNDFYPPKDGNYNKLSVTRHEYIKLLESTLNLNSTLGVVFNENDHDGNLLFRGMFIGLNAHQPRFYFEKLANTLNEINFFVSRKDLITEQLHINGDLSYIMRGLGYYLKKHDLKQITPSHFQYKSNDLLAEMMYEFMSIHEEYLTETKIDGEPQLILPIWFDINNYFFHKINDEAVNQKEYRDRLIKSMKFELTSMNNKNLSSSLNEKINKITSDLDDYKSDSYR</sequence>
<protein>
    <recommendedName>
        <fullName evidence="5">Phage abortive infection protein</fullName>
    </recommendedName>
</protein>
<gene>
    <name evidence="3" type="ORF">BF17_07235</name>
</gene>
<feature type="transmembrane region" description="Helical" evidence="2">
    <location>
        <begin position="7"/>
        <end position="30"/>
    </location>
</feature>
<keyword evidence="2" id="KW-0472">Membrane</keyword>
<keyword evidence="2" id="KW-1133">Transmembrane helix</keyword>
<feature type="coiled-coil region" evidence="1">
    <location>
        <begin position="72"/>
        <end position="117"/>
    </location>
</feature>
<evidence type="ECO:0000313" key="4">
    <source>
        <dbReference type="Proteomes" id="UP000019439"/>
    </source>
</evidence>
<evidence type="ECO:0000256" key="1">
    <source>
        <dbReference type="SAM" id="Coils"/>
    </source>
</evidence>
<reference evidence="3 4" key="1">
    <citation type="journal article" date="2014" name="Genome Announc.">
        <title>Genome Sequence of Yersinia similis Y228T, a Member of the Yersinia pseudotuberculosis Complex.</title>
        <authorList>
            <person name="Sprague L.D."/>
            <person name="Neubauer H."/>
        </authorList>
    </citation>
    <scope>NUCLEOTIDE SEQUENCE [LARGE SCALE GENOMIC DNA]</scope>
    <source>
        <strain evidence="3 4">228</strain>
    </source>
</reference>
<feature type="transmembrane region" description="Helical" evidence="2">
    <location>
        <begin position="50"/>
        <end position="72"/>
    </location>
</feature>
<evidence type="ECO:0008006" key="5">
    <source>
        <dbReference type="Google" id="ProtNLM"/>
    </source>
</evidence>